<feature type="domain" description="CAAX prenyl protease 2/Lysostaphin resistance protein A-like" evidence="2">
    <location>
        <begin position="138"/>
        <end position="232"/>
    </location>
</feature>
<name>A0A9X3K7C0_9FIRM</name>
<protein>
    <submittedName>
        <fullName evidence="3">CPBP family intramembrane metalloprotease</fullName>
    </submittedName>
</protein>
<sequence>MINVKNFKKWIFPALMFVFCEFIFRQRISKKIFYDDLLVFAFFDNTVVNKYFSLGLWCFIVACIILLISKFVFNGKMNSIDNSEKMDLKKSIIISILFFVFTMILVYTTKYIEYYIFNISNISLNTKNILAIEKLNFSVSIFSSICISVFEEMVYRRILFGYLYDLHSGCNKYIRIITSVVVSSVIFGSIHDGVFAYAMVRYIIYGISFSAVYLYTKRIGASITVHVLINIFLIVKDTFL</sequence>
<keyword evidence="3" id="KW-0482">Metalloprotease</keyword>
<feature type="transmembrane region" description="Helical" evidence="1">
    <location>
        <begin position="137"/>
        <end position="155"/>
    </location>
</feature>
<accession>A0A9X3K7C0</accession>
<feature type="transmembrane region" description="Helical" evidence="1">
    <location>
        <begin position="51"/>
        <end position="73"/>
    </location>
</feature>
<keyword evidence="3" id="KW-0645">Protease</keyword>
<proteinExistence type="predicted"/>
<comment type="caution">
    <text evidence="3">The sequence shown here is derived from an EMBL/GenBank/DDBJ whole genome shotgun (WGS) entry which is preliminary data.</text>
</comment>
<reference evidence="3" key="1">
    <citation type="submission" date="2022-07" db="EMBL/GenBank/DDBJ databases">
        <title>Parvimonas micra travels from the subgingival sulcus of the human oral cavity to the colorectal adenocarcinoma.</title>
        <authorList>
            <person name="Conde-Perez K."/>
            <person name="Buetas E."/>
            <person name="Aja-Macaya P."/>
            <person name="Martin-De Arribas E."/>
            <person name="Iglesias-Corras I."/>
            <person name="Trigo-Tasende N."/>
            <person name="Nasser-Ali M."/>
            <person name="Estevez L.S."/>
            <person name="Rumbo-Feal S."/>
            <person name="Otero-Alen B."/>
            <person name="Noguera J.F."/>
            <person name="Concha A."/>
            <person name="Pardinas-Lopez S."/>
            <person name="Carda-Dieguez M."/>
            <person name="Gomez-Randulfe I."/>
            <person name="Martinez-Lago N."/>
            <person name="Ladra S."/>
            <person name="Aparicio L.A."/>
            <person name="Bou G."/>
            <person name="Mira A."/>
            <person name="Vallejo J.A."/>
            <person name="Poza M."/>
        </authorList>
    </citation>
    <scope>NUCLEOTIDE SEQUENCE</scope>
    <source>
        <strain evidence="3">PM79KC-AC-4</strain>
    </source>
</reference>
<evidence type="ECO:0000313" key="3">
    <source>
        <dbReference type="EMBL" id="MCZ7407851.1"/>
    </source>
</evidence>
<dbReference type="RefSeq" id="WP_269720968.1">
    <property type="nucleotide sequence ID" value="NZ_CP101408.1"/>
</dbReference>
<dbReference type="GO" id="GO:0004175">
    <property type="term" value="F:endopeptidase activity"/>
    <property type="evidence" value="ECO:0007669"/>
    <property type="project" value="UniProtKB-ARBA"/>
</dbReference>
<dbReference type="AlphaFoldDB" id="A0A9X3K7C0"/>
<keyword evidence="1" id="KW-1133">Transmembrane helix</keyword>
<dbReference type="InterPro" id="IPR003675">
    <property type="entry name" value="Rce1/LyrA-like_dom"/>
</dbReference>
<dbReference type="EMBL" id="JANDZV010000004">
    <property type="protein sequence ID" value="MCZ7407851.1"/>
    <property type="molecule type" value="Genomic_DNA"/>
</dbReference>
<dbReference type="Proteomes" id="UP001141458">
    <property type="component" value="Unassembled WGS sequence"/>
</dbReference>
<evidence type="ECO:0000259" key="2">
    <source>
        <dbReference type="Pfam" id="PF02517"/>
    </source>
</evidence>
<keyword evidence="3" id="KW-0378">Hydrolase</keyword>
<keyword evidence="1" id="KW-0472">Membrane</keyword>
<organism evidence="3 4">
    <name type="scientific">Parvimonas micra</name>
    <dbReference type="NCBI Taxonomy" id="33033"/>
    <lineage>
        <taxon>Bacteria</taxon>
        <taxon>Bacillati</taxon>
        <taxon>Bacillota</taxon>
        <taxon>Tissierellia</taxon>
        <taxon>Tissierellales</taxon>
        <taxon>Peptoniphilaceae</taxon>
        <taxon>Parvimonas</taxon>
    </lineage>
</organism>
<dbReference type="GO" id="GO:0008237">
    <property type="term" value="F:metallopeptidase activity"/>
    <property type="evidence" value="ECO:0007669"/>
    <property type="project" value="UniProtKB-KW"/>
</dbReference>
<dbReference type="GO" id="GO:0080120">
    <property type="term" value="P:CAAX-box protein maturation"/>
    <property type="evidence" value="ECO:0007669"/>
    <property type="project" value="UniProtKB-ARBA"/>
</dbReference>
<dbReference type="Pfam" id="PF02517">
    <property type="entry name" value="Rce1-like"/>
    <property type="match status" value="1"/>
</dbReference>
<feature type="transmembrane region" description="Helical" evidence="1">
    <location>
        <begin position="93"/>
        <end position="117"/>
    </location>
</feature>
<evidence type="ECO:0000313" key="4">
    <source>
        <dbReference type="Proteomes" id="UP001141458"/>
    </source>
</evidence>
<evidence type="ECO:0000256" key="1">
    <source>
        <dbReference type="SAM" id="Phobius"/>
    </source>
</evidence>
<keyword evidence="1" id="KW-0812">Transmembrane</keyword>
<gene>
    <name evidence="3" type="ORF">NND69_05715</name>
</gene>